<comment type="caution">
    <text evidence="2">The sequence shown here is derived from an EMBL/GenBank/DDBJ whole genome shotgun (WGS) entry which is preliminary data.</text>
</comment>
<reference evidence="2" key="1">
    <citation type="submission" date="2021-03" db="EMBL/GenBank/DDBJ databases">
        <authorList>
            <person name="So Y."/>
        </authorList>
    </citation>
    <scope>NUCLEOTIDE SEQUENCE</scope>
    <source>
        <strain evidence="2">SG15</strain>
    </source>
</reference>
<proteinExistence type="predicted"/>
<keyword evidence="1" id="KW-0732">Signal</keyword>
<organism evidence="2 3">
    <name type="scientific">Roseomonas indoligenes</name>
    <dbReference type="NCBI Taxonomy" id="2820811"/>
    <lineage>
        <taxon>Bacteria</taxon>
        <taxon>Pseudomonadati</taxon>
        <taxon>Pseudomonadota</taxon>
        <taxon>Alphaproteobacteria</taxon>
        <taxon>Acetobacterales</taxon>
        <taxon>Roseomonadaceae</taxon>
        <taxon>Roseomonas</taxon>
    </lineage>
</organism>
<sequence length="211" mass="21397">MQRRMLMAAACAMLVGGALAGATAQAQSSPRAAAGPARLRGTLEGVTETGIAMTTRAGAHVTVALSPQLRVALVVAAKIEDIRPNSYIGTAATAPQPDGSLRALEVSVFPPEMRGTGQGHFAWDLGEGSSMTNGTVGSLVGTSGRTMVVNYGSGEKRIVIPDDVPIVSVEPADRAALKPGTRIVVNGQREAGGAVTAATILVGKDGLTPPM</sequence>
<name>A0A940MZK1_9PROT</name>
<dbReference type="AlphaFoldDB" id="A0A940MZK1"/>
<feature type="signal peptide" evidence="1">
    <location>
        <begin position="1"/>
        <end position="20"/>
    </location>
</feature>
<protein>
    <recommendedName>
        <fullName evidence="4">DUF5666 domain-containing protein</fullName>
    </recommendedName>
</protein>
<evidence type="ECO:0008006" key="4">
    <source>
        <dbReference type="Google" id="ProtNLM"/>
    </source>
</evidence>
<evidence type="ECO:0000256" key="1">
    <source>
        <dbReference type="SAM" id="SignalP"/>
    </source>
</evidence>
<accession>A0A940MZK1</accession>
<dbReference type="Proteomes" id="UP000677537">
    <property type="component" value="Unassembled WGS sequence"/>
</dbReference>
<gene>
    <name evidence="2" type="ORF">J5Y10_20025</name>
</gene>
<keyword evidence="3" id="KW-1185">Reference proteome</keyword>
<dbReference type="RefSeq" id="WP_209375879.1">
    <property type="nucleotide sequence ID" value="NZ_JAGIZA010000014.1"/>
</dbReference>
<evidence type="ECO:0000313" key="2">
    <source>
        <dbReference type="EMBL" id="MBP0495081.1"/>
    </source>
</evidence>
<feature type="chain" id="PRO_5037706019" description="DUF5666 domain-containing protein" evidence="1">
    <location>
        <begin position="21"/>
        <end position="211"/>
    </location>
</feature>
<evidence type="ECO:0000313" key="3">
    <source>
        <dbReference type="Proteomes" id="UP000677537"/>
    </source>
</evidence>
<dbReference type="EMBL" id="JAGIZA010000014">
    <property type="protein sequence ID" value="MBP0495081.1"/>
    <property type="molecule type" value="Genomic_DNA"/>
</dbReference>